<comment type="caution">
    <text evidence="1">The sequence shown here is derived from an EMBL/GenBank/DDBJ whole genome shotgun (WGS) entry which is preliminary data.</text>
</comment>
<reference evidence="1" key="1">
    <citation type="submission" date="2020-05" db="EMBL/GenBank/DDBJ databases">
        <title>WGS assembly of Panicum virgatum.</title>
        <authorList>
            <person name="Lovell J.T."/>
            <person name="Jenkins J."/>
            <person name="Shu S."/>
            <person name="Juenger T.E."/>
            <person name="Schmutz J."/>
        </authorList>
    </citation>
    <scope>NUCLEOTIDE SEQUENCE</scope>
    <source>
        <strain evidence="1">AP13</strain>
    </source>
</reference>
<evidence type="ECO:0000313" key="1">
    <source>
        <dbReference type="EMBL" id="KAG2563387.1"/>
    </source>
</evidence>
<keyword evidence="2" id="KW-1185">Reference proteome</keyword>
<evidence type="ECO:0000313" key="2">
    <source>
        <dbReference type="Proteomes" id="UP000823388"/>
    </source>
</evidence>
<gene>
    <name evidence="1" type="ORF">PVAP13_8KG326204</name>
</gene>
<organism evidence="1 2">
    <name type="scientific">Panicum virgatum</name>
    <name type="common">Blackwell switchgrass</name>
    <dbReference type="NCBI Taxonomy" id="38727"/>
    <lineage>
        <taxon>Eukaryota</taxon>
        <taxon>Viridiplantae</taxon>
        <taxon>Streptophyta</taxon>
        <taxon>Embryophyta</taxon>
        <taxon>Tracheophyta</taxon>
        <taxon>Spermatophyta</taxon>
        <taxon>Magnoliopsida</taxon>
        <taxon>Liliopsida</taxon>
        <taxon>Poales</taxon>
        <taxon>Poaceae</taxon>
        <taxon>PACMAD clade</taxon>
        <taxon>Panicoideae</taxon>
        <taxon>Panicodae</taxon>
        <taxon>Paniceae</taxon>
        <taxon>Panicinae</taxon>
        <taxon>Panicum</taxon>
        <taxon>Panicum sect. Hiantes</taxon>
    </lineage>
</organism>
<dbReference type="EMBL" id="CM029051">
    <property type="protein sequence ID" value="KAG2563387.1"/>
    <property type="molecule type" value="Genomic_DNA"/>
</dbReference>
<accession>A0A8T0PLZ2</accession>
<protein>
    <submittedName>
        <fullName evidence="1">Uncharacterized protein</fullName>
    </submittedName>
</protein>
<dbReference type="Proteomes" id="UP000823388">
    <property type="component" value="Chromosome 8K"/>
</dbReference>
<name>A0A8T0PLZ2_PANVG</name>
<dbReference type="AlphaFoldDB" id="A0A8T0PLZ2"/>
<proteinExistence type="predicted"/>
<sequence>MSEVSFLQGTEVLYFYLRCPSWRNSLCSSTARVLPGLSCRLQAHVFCWRVIGAAAPVMSCGVCPQGCGNSTAAPARTRHGSGWDAQRAT</sequence>